<accession>A0A9P7UXM1</accession>
<dbReference type="Proteomes" id="UP001049176">
    <property type="component" value="Chromosome 2"/>
</dbReference>
<feature type="region of interest" description="Disordered" evidence="1">
    <location>
        <begin position="423"/>
        <end position="452"/>
    </location>
</feature>
<evidence type="ECO:0000313" key="2">
    <source>
        <dbReference type="EMBL" id="KAG7096526.1"/>
    </source>
</evidence>
<dbReference type="KEGG" id="more:E1B28_003955"/>
<organism evidence="2 3">
    <name type="scientific">Marasmius oreades</name>
    <name type="common">fairy-ring Marasmius</name>
    <dbReference type="NCBI Taxonomy" id="181124"/>
    <lineage>
        <taxon>Eukaryota</taxon>
        <taxon>Fungi</taxon>
        <taxon>Dikarya</taxon>
        <taxon>Basidiomycota</taxon>
        <taxon>Agaricomycotina</taxon>
        <taxon>Agaricomycetes</taxon>
        <taxon>Agaricomycetidae</taxon>
        <taxon>Agaricales</taxon>
        <taxon>Marasmiineae</taxon>
        <taxon>Marasmiaceae</taxon>
        <taxon>Marasmius</taxon>
    </lineage>
</organism>
<evidence type="ECO:0000313" key="3">
    <source>
        <dbReference type="Proteomes" id="UP001049176"/>
    </source>
</evidence>
<dbReference type="AlphaFoldDB" id="A0A9P7UXM1"/>
<evidence type="ECO:0000256" key="1">
    <source>
        <dbReference type="SAM" id="MobiDB-lite"/>
    </source>
</evidence>
<reference evidence="2" key="1">
    <citation type="journal article" date="2021" name="Genome Biol. Evol.">
        <title>The assembled and annotated genome of the fairy-ring fungus Marasmius oreades.</title>
        <authorList>
            <person name="Hiltunen M."/>
            <person name="Ament-Velasquez S.L."/>
            <person name="Johannesson H."/>
        </authorList>
    </citation>
    <scope>NUCLEOTIDE SEQUENCE</scope>
    <source>
        <strain evidence="2">03SP1</strain>
    </source>
</reference>
<feature type="region of interest" description="Disordered" evidence="1">
    <location>
        <begin position="887"/>
        <end position="912"/>
    </location>
</feature>
<name>A0A9P7UXM1_9AGAR</name>
<dbReference type="GeneID" id="66073031"/>
<dbReference type="OrthoDB" id="2554293at2759"/>
<keyword evidence="3" id="KW-1185">Reference proteome</keyword>
<comment type="caution">
    <text evidence="2">The sequence shown here is derived from an EMBL/GenBank/DDBJ whole genome shotgun (WGS) entry which is preliminary data.</text>
</comment>
<protein>
    <submittedName>
        <fullName evidence="2">Uncharacterized protein</fullName>
    </submittedName>
</protein>
<gene>
    <name evidence="2" type="ORF">E1B28_003955</name>
</gene>
<proteinExistence type="predicted"/>
<dbReference type="RefSeq" id="XP_043012996.1">
    <property type="nucleotide sequence ID" value="XM_043148397.1"/>
</dbReference>
<sequence>MRCTWFAKANCVLNALAHSNSQNVSLRALSSFKRPSSGRTLFSNHYISLPKQPASVAYASTAVLVTSSQLPGHIQHHSTSYAEERLSRAMISRSACKAIRIAMEAGEVSSAWLVLHSVRNSQKSNDWGLKARTEQILHGFSFEEPISPRLCAHALLHGLLRLGLRQRAYRLSQQLIADGVRIHGKTLEAVVWGILDASDKPSGLNGELYIRWKALLPTRQILQLSPAVSINPSIRCAIQILQAAREHNQQRSERMFSAVIKACLLHGELLAASLVFTAIIKACTLKDSIPVCVSENTDVQSSIQSVEGLTHSKALLSLPNPHAGLMVSIVNSITEIISKDKHDNEDDTFHVAFQAALQALANLACLLDWRQLPFGEIACLLQALYSCPKVDNKVWVPSGHPNPQHVRAYDYFHRVLTRLTNHLPSHLNSGRSPPPIHLSKPRSERKSGRLPSAMPVLDKHSCNSLLHYTLRHRLSLTFAKGVMTYINKWHSPNVATLNILVTSGSLLRVPRLAENALKYLRLHHEDESRALDVPPAQSECFSLDPCHRGRFAEALRRLANERHDTLLESLSVSPQNADAFTLSAYITFLVSTGRAKLISELLFDLLPELNVVGHRPNRTTRPEVRQHREALREACLRRVAPYGPYFFVAFLNALRKAGQTGLAERVWLLAKEAERASWVEDIGGNKPWLLPVHAYTVMIQCYTQDALRRRRPTGIKKFQEPVRALLPSHKRRRTGHTAISVYNTFMKNARAVYRQLTKLHVHDNGVNISLQIPQPDARLFNAMLKIATRHPMMLRRRANTSPTHWEQHIRFTRWIYANLGNPRVYPDVYIEELIADMMEYGFPIPIGLQYLLVRHNPPSMYRYKPRWTPLDRGPYVYPRLPKTATPFTLPTGKTKGLPLRRRRPQRRFPTQL</sequence>
<dbReference type="EMBL" id="CM032182">
    <property type="protein sequence ID" value="KAG7096526.1"/>
    <property type="molecule type" value="Genomic_DNA"/>
</dbReference>